<proteinExistence type="predicted"/>
<protein>
    <submittedName>
        <fullName evidence="1">Uncharacterized protein</fullName>
    </submittedName>
</protein>
<comment type="caution">
    <text evidence="1">The sequence shown here is derived from an EMBL/GenBank/DDBJ whole genome shotgun (WGS) entry which is preliminary data.</text>
</comment>
<evidence type="ECO:0000313" key="1">
    <source>
        <dbReference type="EMBL" id="CAK0910781.1"/>
    </source>
</evidence>
<name>A0ABN9YIT3_9DINO</name>
<accession>A0ABN9YIT3</accession>
<evidence type="ECO:0000313" key="2">
    <source>
        <dbReference type="Proteomes" id="UP001189429"/>
    </source>
</evidence>
<gene>
    <name evidence="1" type="ORF">PCOR1329_LOCUS84852</name>
</gene>
<keyword evidence="2" id="KW-1185">Reference proteome</keyword>
<sequence length="391" mass="42565">MADESVVLSTPQVQCAECDQQRPASVCTPKQRSRATGEPISWICGPCNSLKKRISTLRSSDPTRFEGWSELSAEARSELMKNAGALYGPALAAKISEYTVKTKVQENIDTNKASGDYVLVTEVGELDRFKKDKSALALLLARAPRMTCDYTGQEFVWVPTYSHSSEAVNKDRHEQGRDIIAEGRIKKAPAAKKEPREPREPKVKGLPAGLVKKFDKFMDTATERVTGMAASLVTASSEEGKEYVSTALMKRANAAQAKLSSFIEVMPGLFEDGSGASRELVVEKLQEAQHALDDHFDAKTKLEGALLGFLNRYRHDIRILRSFGGLIEDMPTVEGAAGSTEDAEEEEGDAGAAVPTAAWQLPTAALQLPTAARQLPTAARQLPTAARTLRR</sequence>
<organism evidence="1 2">
    <name type="scientific">Prorocentrum cordatum</name>
    <dbReference type="NCBI Taxonomy" id="2364126"/>
    <lineage>
        <taxon>Eukaryota</taxon>
        <taxon>Sar</taxon>
        <taxon>Alveolata</taxon>
        <taxon>Dinophyceae</taxon>
        <taxon>Prorocentrales</taxon>
        <taxon>Prorocentraceae</taxon>
        <taxon>Prorocentrum</taxon>
    </lineage>
</organism>
<dbReference type="EMBL" id="CAUYUJ010022459">
    <property type="protein sequence ID" value="CAK0910781.1"/>
    <property type="molecule type" value="Genomic_DNA"/>
</dbReference>
<dbReference type="Proteomes" id="UP001189429">
    <property type="component" value="Unassembled WGS sequence"/>
</dbReference>
<reference evidence="1" key="1">
    <citation type="submission" date="2023-10" db="EMBL/GenBank/DDBJ databases">
        <authorList>
            <person name="Chen Y."/>
            <person name="Shah S."/>
            <person name="Dougan E. K."/>
            <person name="Thang M."/>
            <person name="Chan C."/>
        </authorList>
    </citation>
    <scope>NUCLEOTIDE SEQUENCE [LARGE SCALE GENOMIC DNA]</scope>
</reference>